<accession>A0A8S3YR81</accession>
<feature type="region of interest" description="Disordered" evidence="1">
    <location>
        <begin position="240"/>
        <end position="259"/>
    </location>
</feature>
<keyword evidence="3" id="KW-1185">Reference proteome</keyword>
<feature type="region of interest" description="Disordered" evidence="1">
    <location>
        <begin position="643"/>
        <end position="666"/>
    </location>
</feature>
<feature type="compositionally biased region" description="Low complexity" evidence="1">
    <location>
        <begin position="447"/>
        <end position="465"/>
    </location>
</feature>
<feature type="region of interest" description="Disordered" evidence="1">
    <location>
        <begin position="92"/>
        <end position="130"/>
    </location>
</feature>
<evidence type="ECO:0000313" key="3">
    <source>
        <dbReference type="Proteomes" id="UP000678393"/>
    </source>
</evidence>
<evidence type="ECO:0000313" key="2">
    <source>
        <dbReference type="EMBL" id="CAG5117945.1"/>
    </source>
</evidence>
<feature type="compositionally biased region" description="Basic and acidic residues" evidence="1">
    <location>
        <begin position="467"/>
        <end position="497"/>
    </location>
</feature>
<reference evidence="2" key="1">
    <citation type="submission" date="2021-04" db="EMBL/GenBank/DDBJ databases">
        <authorList>
            <consortium name="Molecular Ecology Group"/>
        </authorList>
    </citation>
    <scope>NUCLEOTIDE SEQUENCE</scope>
</reference>
<organism evidence="2 3">
    <name type="scientific">Candidula unifasciata</name>
    <dbReference type="NCBI Taxonomy" id="100452"/>
    <lineage>
        <taxon>Eukaryota</taxon>
        <taxon>Metazoa</taxon>
        <taxon>Spiralia</taxon>
        <taxon>Lophotrochozoa</taxon>
        <taxon>Mollusca</taxon>
        <taxon>Gastropoda</taxon>
        <taxon>Heterobranchia</taxon>
        <taxon>Euthyneura</taxon>
        <taxon>Panpulmonata</taxon>
        <taxon>Eupulmonata</taxon>
        <taxon>Stylommatophora</taxon>
        <taxon>Helicina</taxon>
        <taxon>Helicoidea</taxon>
        <taxon>Geomitridae</taxon>
        <taxon>Candidula</taxon>
    </lineage>
</organism>
<feature type="region of interest" description="Disordered" evidence="1">
    <location>
        <begin position="205"/>
        <end position="229"/>
    </location>
</feature>
<evidence type="ECO:0000256" key="1">
    <source>
        <dbReference type="SAM" id="MobiDB-lite"/>
    </source>
</evidence>
<dbReference type="OrthoDB" id="444265at2759"/>
<feature type="compositionally biased region" description="Basic and acidic residues" evidence="1">
    <location>
        <begin position="304"/>
        <end position="315"/>
    </location>
</feature>
<feature type="region of interest" description="Disordered" evidence="1">
    <location>
        <begin position="23"/>
        <end position="77"/>
    </location>
</feature>
<feature type="region of interest" description="Disordered" evidence="1">
    <location>
        <begin position="284"/>
        <end position="504"/>
    </location>
</feature>
<feature type="compositionally biased region" description="Polar residues" evidence="1">
    <location>
        <begin position="321"/>
        <end position="379"/>
    </location>
</feature>
<proteinExistence type="predicted"/>
<name>A0A8S3YR81_9EUPU</name>
<dbReference type="Proteomes" id="UP000678393">
    <property type="component" value="Unassembled WGS sequence"/>
</dbReference>
<comment type="caution">
    <text evidence="2">The sequence shown here is derived from an EMBL/GenBank/DDBJ whole genome shotgun (WGS) entry which is preliminary data.</text>
</comment>
<feature type="compositionally biased region" description="Low complexity" evidence="1">
    <location>
        <begin position="406"/>
        <end position="420"/>
    </location>
</feature>
<sequence>NSDVAATDSVQMWVSQLAALTNQKSSETNRMAKLETDASLLKKPPQGISRKRPGTGRKLPTIPADKSPVSSEHGSMTADLDNDVTFRRTPDRVVSGRNSADSNYNMGTNSSQSHTRTVTNGHPVSPSSLACTGSVDTEVLLQDTETVMAAIQARLSHKTSHGRNHSYSRDCDSDASSTVALVNGEENNVRSALYKSPREALAQIQRNGSTVKSGNTPSTTPVSSGKKPVIRSSAQTMVSKTIASPRSTPSTTATRKSLVSDIVSRRDSMDNDSIISDVSSDAGDVFARSSSKGKAPITMTRTNKTFDLRRARVDSFEEQTAPRSAKSSATSKSGMGNSFGRSQSLHSTTRSRSLVNTSRSEATSLGAQIVKKSQSNIAQDTVRKARNTSIGRAENGRHNQGKKLQHSISAIASHPAASNSHTKRDSTPKSQSRSTPTNKGNLAITGVSSVSSHSQSQPSSRSNSPKAAEKMAWKRRKEYDARKSVADAKAGKTKEGVSTKSKSSASSDIKMRMIRSASFTNSAGLSLGIQNSVSGSQEFSDQMDSYSKHEDFRRAFIPFHSSLRSDRYTHSADEDDSLVSTNSTQTSYDSLIVASIYQLSLKLKTSTDKTLSMLSELSSHVPTSRQVKQKLLEDIEKKFGFQPIDHPDLEESDFASPEMAEFSGHF</sequence>
<gene>
    <name evidence="2" type="ORF">CUNI_LOCUS3503</name>
</gene>
<feature type="compositionally biased region" description="Low complexity" evidence="1">
    <location>
        <begin position="243"/>
        <end position="257"/>
    </location>
</feature>
<protein>
    <submittedName>
        <fullName evidence="2">Uncharacterized protein</fullName>
    </submittedName>
</protein>
<feature type="compositionally biased region" description="Polar residues" evidence="1">
    <location>
        <begin position="96"/>
        <end position="130"/>
    </location>
</feature>
<feature type="compositionally biased region" description="Polar residues" evidence="1">
    <location>
        <begin position="205"/>
        <end position="223"/>
    </location>
</feature>
<dbReference type="AlphaFoldDB" id="A0A8S3YR81"/>
<feature type="compositionally biased region" description="Polar residues" evidence="1">
    <location>
        <begin position="428"/>
        <end position="440"/>
    </location>
</feature>
<feature type="non-terminal residue" evidence="2">
    <location>
        <position position="1"/>
    </location>
</feature>
<dbReference type="EMBL" id="CAJHNH020000476">
    <property type="protein sequence ID" value="CAG5117945.1"/>
    <property type="molecule type" value="Genomic_DNA"/>
</dbReference>